<sequence length="88" mass="9826">SLRRISHVTKYSVARSYQTKENITVIKALLRLAMCLGLLNVPIFVLVVCFRHFSGVELAVSGNFVHSIMDICLSLYPLVLISYIAIAD</sequence>
<keyword evidence="2" id="KW-0472">Membrane</keyword>
<gene>
    <name evidence="3" type="ORF">PFISCL1PPCAC_14342</name>
</gene>
<dbReference type="Proteomes" id="UP001432322">
    <property type="component" value="Unassembled WGS sequence"/>
</dbReference>
<comment type="similarity">
    <text evidence="1">Belongs to the nematode receptor-like protein sre family.</text>
</comment>
<comment type="caution">
    <text evidence="3">The sequence shown here is derived from an EMBL/GenBank/DDBJ whole genome shotgun (WGS) entry which is preliminary data.</text>
</comment>
<feature type="transmembrane region" description="Helical" evidence="2">
    <location>
        <begin position="28"/>
        <end position="53"/>
    </location>
</feature>
<protein>
    <recommendedName>
        <fullName evidence="5">G protein-coupled receptor</fullName>
    </recommendedName>
</protein>
<keyword evidence="2" id="KW-1133">Transmembrane helix</keyword>
<dbReference type="GO" id="GO:0007606">
    <property type="term" value="P:sensory perception of chemical stimulus"/>
    <property type="evidence" value="ECO:0007669"/>
    <property type="project" value="InterPro"/>
</dbReference>
<organism evidence="3 4">
    <name type="scientific">Pristionchus fissidentatus</name>
    <dbReference type="NCBI Taxonomy" id="1538716"/>
    <lineage>
        <taxon>Eukaryota</taxon>
        <taxon>Metazoa</taxon>
        <taxon>Ecdysozoa</taxon>
        <taxon>Nematoda</taxon>
        <taxon>Chromadorea</taxon>
        <taxon>Rhabditida</taxon>
        <taxon>Rhabditina</taxon>
        <taxon>Diplogasteromorpha</taxon>
        <taxon>Diplogasteroidea</taxon>
        <taxon>Neodiplogasteridae</taxon>
        <taxon>Pristionchus</taxon>
    </lineage>
</organism>
<evidence type="ECO:0000256" key="1">
    <source>
        <dbReference type="ARBA" id="ARBA00006803"/>
    </source>
</evidence>
<dbReference type="Pfam" id="PF03125">
    <property type="entry name" value="Sre"/>
    <property type="match status" value="1"/>
</dbReference>
<feature type="non-terminal residue" evidence="3">
    <location>
        <position position="1"/>
    </location>
</feature>
<proteinExistence type="inferred from homology"/>
<name>A0AAV5VU53_9BILA</name>
<dbReference type="GO" id="GO:0016020">
    <property type="term" value="C:membrane"/>
    <property type="evidence" value="ECO:0007669"/>
    <property type="project" value="InterPro"/>
</dbReference>
<keyword evidence="4" id="KW-1185">Reference proteome</keyword>
<dbReference type="AlphaFoldDB" id="A0AAV5VU53"/>
<feature type="non-terminal residue" evidence="3">
    <location>
        <position position="88"/>
    </location>
</feature>
<dbReference type="EMBL" id="BTSY01000004">
    <property type="protein sequence ID" value="GMT23045.1"/>
    <property type="molecule type" value="Genomic_DNA"/>
</dbReference>
<dbReference type="InterPro" id="IPR004151">
    <property type="entry name" value="7TM_GPCR_serpentine_rcpt_Sre"/>
</dbReference>
<evidence type="ECO:0000313" key="3">
    <source>
        <dbReference type="EMBL" id="GMT23045.1"/>
    </source>
</evidence>
<feature type="transmembrane region" description="Helical" evidence="2">
    <location>
        <begin position="65"/>
        <end position="86"/>
    </location>
</feature>
<keyword evidence="2" id="KW-0812">Transmembrane</keyword>
<evidence type="ECO:0000256" key="2">
    <source>
        <dbReference type="SAM" id="Phobius"/>
    </source>
</evidence>
<reference evidence="3" key="1">
    <citation type="submission" date="2023-10" db="EMBL/GenBank/DDBJ databases">
        <title>Genome assembly of Pristionchus species.</title>
        <authorList>
            <person name="Yoshida K."/>
            <person name="Sommer R.J."/>
        </authorList>
    </citation>
    <scope>NUCLEOTIDE SEQUENCE</scope>
    <source>
        <strain evidence="3">RS5133</strain>
    </source>
</reference>
<evidence type="ECO:0000313" key="4">
    <source>
        <dbReference type="Proteomes" id="UP001432322"/>
    </source>
</evidence>
<evidence type="ECO:0008006" key="5">
    <source>
        <dbReference type="Google" id="ProtNLM"/>
    </source>
</evidence>
<accession>A0AAV5VU53</accession>